<dbReference type="SUPFAM" id="SSF55874">
    <property type="entry name" value="ATPase domain of HSP90 chaperone/DNA topoisomerase II/histidine kinase"/>
    <property type="match status" value="1"/>
</dbReference>
<dbReference type="Gene3D" id="3.40.50.2300">
    <property type="match status" value="1"/>
</dbReference>
<comment type="catalytic activity">
    <reaction evidence="1">
        <text>ATP + protein L-histidine = ADP + protein N-phospho-L-histidine.</text>
        <dbReference type="EC" id="2.7.13.3"/>
    </reaction>
</comment>
<keyword evidence="5" id="KW-0902">Two-component regulatory system</keyword>
<keyword evidence="4 9" id="KW-0808">Transferase</keyword>
<dbReference type="PROSITE" id="PS50110">
    <property type="entry name" value="RESPONSE_REGULATORY"/>
    <property type="match status" value="1"/>
</dbReference>
<dbReference type="RefSeq" id="WP_137667071.1">
    <property type="nucleotide sequence ID" value="NZ_BJCE01000043.1"/>
</dbReference>
<dbReference type="PANTHER" id="PTHR43547">
    <property type="entry name" value="TWO-COMPONENT HISTIDINE KINASE"/>
    <property type="match status" value="1"/>
</dbReference>
<dbReference type="InterPro" id="IPR003594">
    <property type="entry name" value="HATPase_dom"/>
</dbReference>
<evidence type="ECO:0000259" key="8">
    <source>
        <dbReference type="PROSITE" id="PS50110"/>
    </source>
</evidence>
<feature type="domain" description="Response regulatory" evidence="8">
    <location>
        <begin position="3"/>
        <end position="119"/>
    </location>
</feature>
<dbReference type="SMART" id="SM00388">
    <property type="entry name" value="HisKA"/>
    <property type="match status" value="1"/>
</dbReference>
<dbReference type="GO" id="GO:0000155">
    <property type="term" value="F:phosphorelay sensor kinase activity"/>
    <property type="evidence" value="ECO:0007669"/>
    <property type="project" value="InterPro"/>
</dbReference>
<evidence type="ECO:0000256" key="3">
    <source>
        <dbReference type="ARBA" id="ARBA00022553"/>
    </source>
</evidence>
<dbReference type="SUPFAM" id="SSF47384">
    <property type="entry name" value="Homodimeric domain of signal transducing histidine kinase"/>
    <property type="match status" value="1"/>
</dbReference>
<feature type="modified residue" description="4-aspartylphosphate" evidence="6">
    <location>
        <position position="52"/>
    </location>
</feature>
<dbReference type="EC" id="2.7.13.3" evidence="2"/>
<dbReference type="Gene3D" id="3.30.565.10">
    <property type="entry name" value="Histidine kinase-like ATPase, C-terminal domain"/>
    <property type="match status" value="1"/>
</dbReference>
<dbReference type="InterPro" id="IPR036890">
    <property type="entry name" value="HATPase_C_sf"/>
</dbReference>
<keyword evidence="4 9" id="KW-0418">Kinase</keyword>
<dbReference type="InterPro" id="IPR011006">
    <property type="entry name" value="CheY-like_superfamily"/>
</dbReference>
<comment type="caution">
    <text evidence="9">The sequence shown here is derived from an EMBL/GenBank/DDBJ whole genome shotgun (WGS) entry which is preliminary data.</text>
</comment>
<dbReference type="EMBL" id="BJCE01000043">
    <property type="protein sequence ID" value="GCL36595.1"/>
    <property type="molecule type" value="Genomic_DNA"/>
</dbReference>
<proteinExistence type="predicted"/>
<dbReference type="Pfam" id="PF00512">
    <property type="entry name" value="HisKA"/>
    <property type="match status" value="1"/>
</dbReference>
<dbReference type="SMART" id="SM00448">
    <property type="entry name" value="REC"/>
    <property type="match status" value="1"/>
</dbReference>
<dbReference type="CDD" id="cd17574">
    <property type="entry name" value="REC_OmpR"/>
    <property type="match status" value="1"/>
</dbReference>
<organism evidence="9 10">
    <name type="scientific">Sphaerospermopsis reniformis</name>
    <dbReference type="NCBI Taxonomy" id="531300"/>
    <lineage>
        <taxon>Bacteria</taxon>
        <taxon>Bacillati</taxon>
        <taxon>Cyanobacteriota</taxon>
        <taxon>Cyanophyceae</taxon>
        <taxon>Nostocales</taxon>
        <taxon>Aphanizomenonaceae</taxon>
        <taxon>Sphaerospermopsis</taxon>
    </lineage>
</organism>
<keyword evidence="3 6" id="KW-0597">Phosphoprotein</keyword>
<dbReference type="InterPro" id="IPR004358">
    <property type="entry name" value="Sig_transdc_His_kin-like_C"/>
</dbReference>
<dbReference type="InterPro" id="IPR003661">
    <property type="entry name" value="HisK_dim/P_dom"/>
</dbReference>
<reference evidence="10" key="1">
    <citation type="submission" date="2019-02" db="EMBL/GenBank/DDBJ databases">
        <title>Draft genome sequence of Sphaerospermopsis reniformis NIES-1949.</title>
        <authorList>
            <person name="Yamaguchi H."/>
            <person name="Suzuki S."/>
            <person name="Kawachi M."/>
        </authorList>
    </citation>
    <scope>NUCLEOTIDE SEQUENCE [LARGE SCALE GENOMIC DNA]</scope>
    <source>
        <strain evidence="10">NIES-1949</strain>
    </source>
</reference>
<gene>
    <name evidence="9" type="ORF">SR1949_17000</name>
</gene>
<dbReference type="AlphaFoldDB" id="A0A479ZVG4"/>
<dbReference type="Proteomes" id="UP000300142">
    <property type="component" value="Unassembled WGS sequence"/>
</dbReference>
<protein>
    <recommendedName>
        <fullName evidence="2">histidine kinase</fullName>
        <ecNumber evidence="2">2.7.13.3</ecNumber>
    </recommendedName>
</protein>
<dbReference type="PANTHER" id="PTHR43547:SF2">
    <property type="entry name" value="HYBRID SIGNAL TRANSDUCTION HISTIDINE KINASE C"/>
    <property type="match status" value="1"/>
</dbReference>
<dbReference type="SMART" id="SM00387">
    <property type="entry name" value="HATPase_c"/>
    <property type="match status" value="1"/>
</dbReference>
<evidence type="ECO:0000313" key="10">
    <source>
        <dbReference type="Proteomes" id="UP000300142"/>
    </source>
</evidence>
<evidence type="ECO:0000256" key="2">
    <source>
        <dbReference type="ARBA" id="ARBA00012438"/>
    </source>
</evidence>
<dbReference type="CDD" id="cd00082">
    <property type="entry name" value="HisKA"/>
    <property type="match status" value="1"/>
</dbReference>
<keyword evidence="10" id="KW-1185">Reference proteome</keyword>
<dbReference type="PROSITE" id="PS50109">
    <property type="entry name" value="HIS_KIN"/>
    <property type="match status" value="1"/>
</dbReference>
<evidence type="ECO:0000256" key="6">
    <source>
        <dbReference type="PROSITE-ProRule" id="PRU00169"/>
    </source>
</evidence>
<evidence type="ECO:0000256" key="1">
    <source>
        <dbReference type="ARBA" id="ARBA00000085"/>
    </source>
</evidence>
<dbReference type="SUPFAM" id="SSF52172">
    <property type="entry name" value="CheY-like"/>
    <property type="match status" value="1"/>
</dbReference>
<dbReference type="PRINTS" id="PR00344">
    <property type="entry name" value="BCTRLSENSOR"/>
</dbReference>
<dbReference type="InterPro" id="IPR001789">
    <property type="entry name" value="Sig_transdc_resp-reg_receiver"/>
</dbReference>
<evidence type="ECO:0000256" key="5">
    <source>
        <dbReference type="ARBA" id="ARBA00023012"/>
    </source>
</evidence>
<dbReference type="Gene3D" id="1.10.287.130">
    <property type="match status" value="1"/>
</dbReference>
<evidence type="ECO:0000256" key="4">
    <source>
        <dbReference type="ARBA" id="ARBA00022777"/>
    </source>
</evidence>
<dbReference type="CDD" id="cd00075">
    <property type="entry name" value="HATPase"/>
    <property type="match status" value="1"/>
</dbReference>
<name>A0A479ZVG4_9CYAN</name>
<evidence type="ECO:0000313" key="9">
    <source>
        <dbReference type="EMBL" id="GCL36595.1"/>
    </source>
</evidence>
<feature type="domain" description="Histidine kinase" evidence="7">
    <location>
        <begin position="143"/>
        <end position="361"/>
    </location>
</feature>
<evidence type="ECO:0000259" key="7">
    <source>
        <dbReference type="PROSITE" id="PS50109"/>
    </source>
</evidence>
<dbReference type="InterPro" id="IPR005467">
    <property type="entry name" value="His_kinase_dom"/>
</dbReference>
<dbReference type="Pfam" id="PF02518">
    <property type="entry name" value="HATPase_c"/>
    <property type="match status" value="1"/>
</dbReference>
<dbReference type="InterPro" id="IPR036097">
    <property type="entry name" value="HisK_dim/P_sf"/>
</dbReference>
<sequence length="361" mass="40634">MKNILIIEDEVEIRNNIQEILELSEFDTLIAENGLQGVQLAKDKHPDLIICDLMMPELDGYSVLTQLRQDFSTATIPLIFLTARADKSDLRRGMELGADDYLTKPFHPDELLQAINTRLDKQAIVDERTQKKLNDLSSSISHSLPHEINTPLNHILGFSNLLMLEENLSHENLEILGSIHQAALRLHRLTINFLMYADLELIASDPEKVERLRNNGVKSFVKSTMENVAVQIAEKAHRTADLSIEISDAIVKVSPVRLSKIAEEIIDNALKFSLPNTPVKIIGYSSNNSYHLYVIDYGRGMTKEQISRVGAYVQFERKMYEQQGSGLGLSIAKRLVELHGGKFLIESIPGAETIIKIMLPQ</sequence>
<dbReference type="Pfam" id="PF00072">
    <property type="entry name" value="Response_reg"/>
    <property type="match status" value="1"/>
</dbReference>
<accession>A0A479ZVG4</accession>